<dbReference type="InterPro" id="IPR008271">
    <property type="entry name" value="Ser/Thr_kinase_AS"/>
</dbReference>
<dbReference type="PROSITE" id="PS00108">
    <property type="entry name" value="PROTEIN_KINASE_ST"/>
    <property type="match status" value="1"/>
</dbReference>
<feature type="domain" description="Protein kinase" evidence="6">
    <location>
        <begin position="14"/>
        <end position="246"/>
    </location>
</feature>
<dbReference type="RefSeq" id="XP_006811773.1">
    <property type="nucleotide sequence ID" value="XM_006811710.1"/>
</dbReference>
<dbReference type="PIRSF" id="PIRSF000654">
    <property type="entry name" value="Integrin-linked_kinase"/>
    <property type="match status" value="1"/>
</dbReference>
<dbReference type="InterPro" id="IPR000719">
    <property type="entry name" value="Prot_kinase_dom"/>
</dbReference>
<dbReference type="Gene3D" id="1.10.510.10">
    <property type="entry name" value="Transferase(Phosphotransferase) domain 1"/>
    <property type="match status" value="1"/>
</dbReference>
<protein>
    <submittedName>
        <fullName evidence="8">Ankyrin repeat and protein kinase domain-containing protein 1-like</fullName>
    </submittedName>
</protein>
<dbReference type="PANTHER" id="PTHR44329">
    <property type="entry name" value="SERINE/THREONINE-PROTEIN KINASE TNNI3K-RELATED"/>
    <property type="match status" value="1"/>
</dbReference>
<evidence type="ECO:0000256" key="1">
    <source>
        <dbReference type="ARBA" id="ARBA00022527"/>
    </source>
</evidence>
<keyword evidence="7" id="KW-1185">Reference proteome</keyword>
<sequence length="246" mass="28415">MAQSKLIQTCKSKITNKKRIGSGSFGDVYKVSHTDWGEVALKEMKNFEKATDRDKRSLEKEATLLSSLRCKHIVLHYGIIKEPCSFGLVMELMHHGSVKQFLENYDVAWAMKVDMVHSIILGMNYLHTTAEIVHRDLKIENVLVNRRFQTKVSDFGLAIWNRCSTRYRKKSSYELIGTISHIAPESLEDINKKPTYEFDVYSFGITLWEFITMEVPFERWADHSIGSRDELQGVEKFTTVGRKITV</sequence>
<evidence type="ECO:0000256" key="3">
    <source>
        <dbReference type="ARBA" id="ARBA00022840"/>
    </source>
</evidence>
<keyword evidence="2 4" id="KW-0547">Nucleotide-binding</keyword>
<gene>
    <name evidence="8" type="primary">LOC102806459</name>
</gene>
<dbReference type="InterPro" id="IPR001245">
    <property type="entry name" value="Ser-Thr/Tyr_kinase_cat_dom"/>
</dbReference>
<organism evidence="7 8">
    <name type="scientific">Saccoglossus kowalevskii</name>
    <name type="common">Acorn worm</name>
    <dbReference type="NCBI Taxonomy" id="10224"/>
    <lineage>
        <taxon>Eukaryota</taxon>
        <taxon>Metazoa</taxon>
        <taxon>Hemichordata</taxon>
        <taxon>Enteropneusta</taxon>
        <taxon>Harrimaniidae</taxon>
        <taxon>Saccoglossus</taxon>
    </lineage>
</organism>
<dbReference type="PANTHER" id="PTHR44329:SF6">
    <property type="entry name" value="RECEPTOR-INTERACTING SERINE_THREONINE-PROTEIN KINASE 1"/>
    <property type="match status" value="1"/>
</dbReference>
<dbReference type="SUPFAM" id="SSF56112">
    <property type="entry name" value="Protein kinase-like (PK-like)"/>
    <property type="match status" value="1"/>
</dbReference>
<feature type="binding site" evidence="4">
    <location>
        <position position="42"/>
    </location>
    <ligand>
        <name>ATP</name>
        <dbReference type="ChEBI" id="CHEBI:30616"/>
    </ligand>
</feature>
<dbReference type="PROSITE" id="PS00107">
    <property type="entry name" value="PROTEIN_KINASE_ATP"/>
    <property type="match status" value="1"/>
</dbReference>
<dbReference type="SMART" id="SM00220">
    <property type="entry name" value="S_TKc"/>
    <property type="match status" value="1"/>
</dbReference>
<reference evidence="8" key="1">
    <citation type="submission" date="2025-08" db="UniProtKB">
        <authorList>
            <consortium name="RefSeq"/>
        </authorList>
    </citation>
    <scope>IDENTIFICATION</scope>
    <source>
        <tissue evidence="8">Testes</tissue>
    </source>
</reference>
<dbReference type="Proteomes" id="UP000694865">
    <property type="component" value="Unplaced"/>
</dbReference>
<evidence type="ECO:0000313" key="8">
    <source>
        <dbReference type="RefSeq" id="XP_006811773.1"/>
    </source>
</evidence>
<dbReference type="InterPro" id="IPR011009">
    <property type="entry name" value="Kinase-like_dom_sf"/>
</dbReference>
<dbReference type="Pfam" id="PF07714">
    <property type="entry name" value="PK_Tyr_Ser-Thr"/>
    <property type="match status" value="1"/>
</dbReference>
<evidence type="ECO:0000256" key="2">
    <source>
        <dbReference type="ARBA" id="ARBA00022741"/>
    </source>
</evidence>
<proteinExistence type="inferred from homology"/>
<dbReference type="GeneID" id="102806459"/>
<dbReference type="PROSITE" id="PS50011">
    <property type="entry name" value="PROTEIN_KINASE_DOM"/>
    <property type="match status" value="1"/>
</dbReference>
<evidence type="ECO:0000256" key="5">
    <source>
        <dbReference type="RuleBase" id="RU000304"/>
    </source>
</evidence>
<evidence type="ECO:0000313" key="7">
    <source>
        <dbReference type="Proteomes" id="UP000694865"/>
    </source>
</evidence>
<evidence type="ECO:0000259" key="6">
    <source>
        <dbReference type="PROSITE" id="PS50011"/>
    </source>
</evidence>
<keyword evidence="3 4" id="KW-0067">ATP-binding</keyword>
<dbReference type="InterPro" id="IPR051681">
    <property type="entry name" value="Ser/Thr_Kinases-Pseudokinases"/>
</dbReference>
<name>A0ABM0LVI2_SACKO</name>
<accession>A0ABM0LVI2</accession>
<keyword evidence="1 5" id="KW-0418">Kinase</keyword>
<comment type="similarity">
    <text evidence="5">Belongs to the protein kinase superfamily.</text>
</comment>
<dbReference type="InterPro" id="IPR017441">
    <property type="entry name" value="Protein_kinase_ATP_BS"/>
</dbReference>
<keyword evidence="1 5" id="KW-0723">Serine/threonine-protein kinase</keyword>
<evidence type="ECO:0000256" key="4">
    <source>
        <dbReference type="PROSITE-ProRule" id="PRU10141"/>
    </source>
</evidence>
<keyword evidence="1 5" id="KW-0808">Transferase</keyword>